<evidence type="ECO:0000256" key="1">
    <source>
        <dbReference type="ARBA" id="ARBA00004141"/>
    </source>
</evidence>
<protein>
    <submittedName>
        <fullName evidence="6">EI24 domain-containing protein</fullName>
    </submittedName>
</protein>
<feature type="transmembrane region" description="Helical" evidence="5">
    <location>
        <begin position="155"/>
        <end position="179"/>
    </location>
</feature>
<dbReference type="EMBL" id="JAQHXR010000003">
    <property type="protein sequence ID" value="MDA3969276.1"/>
    <property type="molecule type" value="Genomic_DNA"/>
</dbReference>
<keyword evidence="2 5" id="KW-0812">Transmembrane</keyword>
<comment type="caution">
    <text evidence="6">The sequence shown here is derived from an EMBL/GenBank/DDBJ whole genome shotgun (WGS) entry which is preliminary data.</text>
</comment>
<reference evidence="6 7" key="1">
    <citation type="submission" date="2023-01" db="EMBL/GenBank/DDBJ databases">
        <title>Description of Helicobacter ibis sp. nov. isolated from faecal droppings of black-faced ibis (Theristicus melanopis).</title>
        <authorList>
            <person name="Lopez-Cantillo M."/>
            <person name="Vidal-Veuthey B."/>
            <person name="Mella A."/>
            <person name="De La Haba R."/>
            <person name="Collado L."/>
        </authorList>
    </citation>
    <scope>NUCLEOTIDE SEQUENCE [LARGE SCALE GENOMIC DNA]</scope>
    <source>
        <strain evidence="6 7">A82</strain>
    </source>
</reference>
<dbReference type="Proteomes" id="UP001210261">
    <property type="component" value="Unassembled WGS sequence"/>
</dbReference>
<gene>
    <name evidence="6" type="ORF">PF021_06245</name>
</gene>
<keyword evidence="4 5" id="KW-0472">Membrane</keyword>
<feature type="transmembrane region" description="Helical" evidence="5">
    <location>
        <begin position="45"/>
        <end position="63"/>
    </location>
</feature>
<name>A0ABT4VF01_9HELI</name>
<dbReference type="InterPro" id="IPR059112">
    <property type="entry name" value="CysZ/EI24"/>
</dbReference>
<dbReference type="RefSeq" id="WP_271021613.1">
    <property type="nucleotide sequence ID" value="NZ_JAQHXR010000003.1"/>
</dbReference>
<evidence type="ECO:0000256" key="4">
    <source>
        <dbReference type="ARBA" id="ARBA00023136"/>
    </source>
</evidence>
<dbReference type="Pfam" id="PF07264">
    <property type="entry name" value="EI24"/>
    <property type="match status" value="1"/>
</dbReference>
<feature type="transmembrane region" description="Helical" evidence="5">
    <location>
        <begin position="122"/>
        <end position="148"/>
    </location>
</feature>
<evidence type="ECO:0000256" key="3">
    <source>
        <dbReference type="ARBA" id="ARBA00022989"/>
    </source>
</evidence>
<evidence type="ECO:0000256" key="2">
    <source>
        <dbReference type="ARBA" id="ARBA00022692"/>
    </source>
</evidence>
<evidence type="ECO:0000313" key="6">
    <source>
        <dbReference type="EMBL" id="MDA3969276.1"/>
    </source>
</evidence>
<evidence type="ECO:0000256" key="5">
    <source>
        <dbReference type="SAM" id="Phobius"/>
    </source>
</evidence>
<keyword evidence="3 5" id="KW-1133">Transmembrane helix</keyword>
<accession>A0ABT4VF01</accession>
<organism evidence="6 7">
    <name type="scientific">Helicobacter ibis</name>
    <dbReference type="NCBI Taxonomy" id="2962633"/>
    <lineage>
        <taxon>Bacteria</taxon>
        <taxon>Pseudomonadati</taxon>
        <taxon>Campylobacterota</taxon>
        <taxon>Epsilonproteobacteria</taxon>
        <taxon>Campylobacterales</taxon>
        <taxon>Helicobacteraceae</taxon>
        <taxon>Helicobacter</taxon>
    </lineage>
</organism>
<feature type="transmembrane region" description="Helical" evidence="5">
    <location>
        <begin position="20"/>
        <end position="39"/>
    </location>
</feature>
<feature type="transmembrane region" description="Helical" evidence="5">
    <location>
        <begin position="199"/>
        <end position="226"/>
    </location>
</feature>
<evidence type="ECO:0000313" key="7">
    <source>
        <dbReference type="Proteomes" id="UP001210261"/>
    </source>
</evidence>
<comment type="subcellular location">
    <subcellularLocation>
        <location evidence="1">Membrane</location>
        <topology evidence="1">Multi-pass membrane protein</topology>
    </subcellularLocation>
</comment>
<feature type="transmembrane region" description="Helical" evidence="5">
    <location>
        <begin position="75"/>
        <end position="102"/>
    </location>
</feature>
<sequence>MKDLIIKSIKDFLSPYMLKLTFLPIVCLFVFWAVIFYYFSYDLFVYLFSFVDVSFTSSWLTWLEYVLDWLSKVTIFLLLFVLFFVFILFSNLIVCSFLAPLVVKHTKDKHYGSIELLEDSNLVSIFSLLKIYVLYLFVLLVCIPIYFIPVLGACVLLFINYWFFTKCVVFDVGSIIVGVSNLKQIESNNKRDIRILGGLLYGASLIPFLNFVVPFFSLIVFSHLIFTKKSQG</sequence>
<keyword evidence="7" id="KW-1185">Reference proteome</keyword>
<proteinExistence type="predicted"/>